<dbReference type="PROSITE" id="PS51935">
    <property type="entry name" value="NLPC_P60"/>
    <property type="match status" value="1"/>
</dbReference>
<dbReference type="InterPro" id="IPR051202">
    <property type="entry name" value="Peptidase_C40"/>
</dbReference>
<dbReference type="PANTHER" id="PTHR47053:SF1">
    <property type="entry name" value="MUREIN DD-ENDOPEPTIDASE MEPH-RELATED"/>
    <property type="match status" value="1"/>
</dbReference>
<comment type="caution">
    <text evidence="7">The sequence shown here is derived from an EMBL/GenBank/DDBJ whole genome shotgun (WGS) entry which is preliminary data.</text>
</comment>
<comment type="similarity">
    <text evidence="1">Belongs to the peptidase C40 family.</text>
</comment>
<name>A0ABQ4N515_9BACL</name>
<feature type="domain" description="NlpC/P60" evidence="6">
    <location>
        <begin position="35"/>
        <end position="158"/>
    </location>
</feature>
<dbReference type="EMBL" id="BOVJ01000058">
    <property type="protein sequence ID" value="GIQ63247.1"/>
    <property type="molecule type" value="Genomic_DNA"/>
</dbReference>
<evidence type="ECO:0000256" key="5">
    <source>
        <dbReference type="SAM" id="SignalP"/>
    </source>
</evidence>
<evidence type="ECO:0000313" key="8">
    <source>
        <dbReference type="Proteomes" id="UP000680304"/>
    </source>
</evidence>
<proteinExistence type="inferred from homology"/>
<dbReference type="InterPro" id="IPR038765">
    <property type="entry name" value="Papain-like_cys_pep_sf"/>
</dbReference>
<accession>A0ABQ4N515</accession>
<evidence type="ECO:0000256" key="4">
    <source>
        <dbReference type="ARBA" id="ARBA00022807"/>
    </source>
</evidence>
<dbReference type="Proteomes" id="UP000680304">
    <property type="component" value="Unassembled WGS sequence"/>
</dbReference>
<dbReference type="RefSeq" id="WP_213528487.1">
    <property type="nucleotide sequence ID" value="NZ_BOVJ01000058.1"/>
</dbReference>
<reference evidence="7 8" key="1">
    <citation type="submission" date="2021-04" db="EMBL/GenBank/DDBJ databases">
        <title>Draft genome sequence of Paenibacillus cisolokensis, LC2-13A.</title>
        <authorList>
            <person name="Uke A."/>
            <person name="Chhe C."/>
            <person name="Baramee S."/>
            <person name="Kosugi A."/>
        </authorList>
    </citation>
    <scope>NUCLEOTIDE SEQUENCE [LARGE SCALE GENOMIC DNA]</scope>
    <source>
        <strain evidence="7 8">LC2-13A</strain>
    </source>
</reference>
<keyword evidence="8" id="KW-1185">Reference proteome</keyword>
<keyword evidence="4" id="KW-0788">Thiol protease</keyword>
<evidence type="ECO:0000256" key="2">
    <source>
        <dbReference type="ARBA" id="ARBA00022670"/>
    </source>
</evidence>
<dbReference type="SUPFAM" id="SSF54001">
    <property type="entry name" value="Cysteine proteinases"/>
    <property type="match status" value="1"/>
</dbReference>
<evidence type="ECO:0000256" key="1">
    <source>
        <dbReference type="ARBA" id="ARBA00007074"/>
    </source>
</evidence>
<dbReference type="Pfam" id="PF00877">
    <property type="entry name" value="NLPC_P60"/>
    <property type="match status" value="1"/>
</dbReference>
<feature type="chain" id="PRO_5046101907" description="NlpC/P60 domain-containing protein" evidence="5">
    <location>
        <begin position="25"/>
        <end position="159"/>
    </location>
</feature>
<organism evidence="7 8">
    <name type="scientific">Paenibacillus cisolokensis</name>
    <dbReference type="NCBI Taxonomy" id="1658519"/>
    <lineage>
        <taxon>Bacteria</taxon>
        <taxon>Bacillati</taxon>
        <taxon>Bacillota</taxon>
        <taxon>Bacilli</taxon>
        <taxon>Bacillales</taxon>
        <taxon>Paenibacillaceae</taxon>
        <taxon>Paenibacillus</taxon>
    </lineage>
</organism>
<keyword evidence="5" id="KW-0732">Signal</keyword>
<dbReference type="PANTHER" id="PTHR47053">
    <property type="entry name" value="MUREIN DD-ENDOPEPTIDASE MEPH-RELATED"/>
    <property type="match status" value="1"/>
</dbReference>
<gene>
    <name evidence="7" type="ORF">PACILC2_18150</name>
</gene>
<protein>
    <recommendedName>
        <fullName evidence="6">NlpC/P60 domain-containing protein</fullName>
    </recommendedName>
</protein>
<dbReference type="InterPro" id="IPR000064">
    <property type="entry name" value="NLP_P60_dom"/>
</dbReference>
<evidence type="ECO:0000313" key="7">
    <source>
        <dbReference type="EMBL" id="GIQ63247.1"/>
    </source>
</evidence>
<evidence type="ECO:0000256" key="3">
    <source>
        <dbReference type="ARBA" id="ARBA00022801"/>
    </source>
</evidence>
<keyword evidence="3" id="KW-0378">Hydrolase</keyword>
<evidence type="ECO:0000259" key="6">
    <source>
        <dbReference type="PROSITE" id="PS51935"/>
    </source>
</evidence>
<keyword evidence="2" id="KW-0645">Protease</keyword>
<dbReference type="Gene3D" id="3.90.1720.10">
    <property type="entry name" value="endopeptidase domain like (from Nostoc punctiforme)"/>
    <property type="match status" value="1"/>
</dbReference>
<feature type="signal peptide" evidence="5">
    <location>
        <begin position="1"/>
        <end position="24"/>
    </location>
</feature>
<sequence>MRKKWIRRIVSASLCAAIGFTAVAATSNSKADAATPKSIELINYGKKYLGVPYRFGAPSGVTYAFDCSSFTQFVFKKYEVSLPRTAVAQASKGVKVDKGYLSMGDLVFFRTSGSRISHVGIYAGNNQMLHSSSSKGITITSINSTYWKSKYVTARRVLN</sequence>